<dbReference type="AlphaFoldDB" id="A0A2U1JDQ4"/>
<keyword evidence="3" id="KW-1185">Reference proteome</keyword>
<dbReference type="InterPro" id="IPR052201">
    <property type="entry name" value="LRR-containing_regulator"/>
</dbReference>
<proteinExistence type="predicted"/>
<reference evidence="2 3" key="1">
    <citation type="journal article" date="2018" name="MBio">
        <title>Comparative Genomics Reveals the Core Gene Toolbox for the Fungus-Insect Symbiosis.</title>
        <authorList>
            <person name="Wang Y."/>
            <person name="Stata M."/>
            <person name="Wang W."/>
            <person name="Stajich J.E."/>
            <person name="White M.M."/>
            <person name="Moncalvo J.M."/>
        </authorList>
    </citation>
    <scope>NUCLEOTIDE SEQUENCE [LARGE SCALE GENOMIC DNA]</scope>
    <source>
        <strain evidence="2 3">AUS-126-30</strain>
    </source>
</reference>
<dbReference type="PANTHER" id="PTHR24111">
    <property type="entry name" value="LEUCINE-RICH REPEAT-CONTAINING PROTEIN 34"/>
    <property type="match status" value="1"/>
</dbReference>
<comment type="caution">
    <text evidence="2">The sequence shown here is derived from an EMBL/GenBank/DDBJ whole genome shotgun (WGS) entry which is preliminary data.</text>
</comment>
<protein>
    <submittedName>
        <fullName evidence="2">Uncharacterized protein</fullName>
    </submittedName>
</protein>
<dbReference type="SUPFAM" id="SSF52047">
    <property type="entry name" value="RNI-like"/>
    <property type="match status" value="1"/>
</dbReference>
<sequence>MHLHKRNNNKACPPEASYDSIKPPNCNYTQNPKKNYHPINAQFILDHYTTLPKNKTDPLPKITTYRKKLFEPESLYYTYDTQTYSPLLESSPDEVFNKNTQFDDIPFQSQFTVFDEETTMELSEYVYGKPYPNNAISQNNIDDITKSSIESNNSTLKYGYSDEIYSNKSSCFKVKSDAKLEAQNNFNIREIRKVRFTKPQIMIVYDDEESSTLYDSEICEIKPTEREEFFKKILNNGRSNKKQTIDSPTIKKIKDILLRYKNSCAEFEENINSHIISLLKDSLKNEKTFTEIHLSNIKSIPKNIKSFTELLEYSNDLKVLDLNNCSLDDQSIREISYSLIKNECLSVIDISNNPDITEKGIKYIFMAISKLRSFSSINLSGINIKSESAKWIHDGLCRMNDIDNMLNISRSISLYMDSCSFSTQSLERVLDGVKKSKVKKLFLRKNSFESLHGLSLKRFLNEDSPNNTQYSSQYKNDPLLNQNYGIDTKNSENLKGINSGSSMCLKHLDLSGNDLGFVIGDIAHGLKYNYNLRSLVLRKNNITWKEFLVLVNCLAFDIAHCIGKSSPIKRISLLNNNCTSSPVLLEFIRATETNKHLYSVKLTIPLGNEELKRLENNLEKKCKKNSKLN</sequence>
<dbReference type="Proteomes" id="UP000245591">
    <property type="component" value="Unassembled WGS sequence"/>
</dbReference>
<name>A0A2U1JDQ4_SMIAN</name>
<dbReference type="InterPro" id="IPR032675">
    <property type="entry name" value="LRR_dom_sf"/>
</dbReference>
<accession>A0A2U1JDQ4</accession>
<dbReference type="EMBL" id="MBFU01000027">
    <property type="protein sequence ID" value="PWA03149.1"/>
    <property type="molecule type" value="Genomic_DNA"/>
</dbReference>
<dbReference type="Gene3D" id="3.80.10.10">
    <property type="entry name" value="Ribonuclease Inhibitor"/>
    <property type="match status" value="2"/>
</dbReference>
<gene>
    <name evidence="2" type="ORF">BB558_000659</name>
</gene>
<evidence type="ECO:0000313" key="2">
    <source>
        <dbReference type="EMBL" id="PWA03149.1"/>
    </source>
</evidence>
<organism evidence="2 3">
    <name type="scientific">Smittium angustum</name>
    <dbReference type="NCBI Taxonomy" id="133377"/>
    <lineage>
        <taxon>Eukaryota</taxon>
        <taxon>Fungi</taxon>
        <taxon>Fungi incertae sedis</taxon>
        <taxon>Zoopagomycota</taxon>
        <taxon>Kickxellomycotina</taxon>
        <taxon>Harpellomycetes</taxon>
        <taxon>Harpellales</taxon>
        <taxon>Legeriomycetaceae</taxon>
        <taxon>Smittium</taxon>
    </lineage>
</organism>
<evidence type="ECO:0000313" key="3">
    <source>
        <dbReference type="Proteomes" id="UP000245591"/>
    </source>
</evidence>
<evidence type="ECO:0000256" key="1">
    <source>
        <dbReference type="ARBA" id="ARBA00022737"/>
    </source>
</evidence>
<keyword evidence="1" id="KW-0677">Repeat</keyword>
<dbReference type="PANTHER" id="PTHR24111:SF0">
    <property type="entry name" value="LEUCINE-RICH REPEAT-CONTAINING PROTEIN"/>
    <property type="match status" value="1"/>
</dbReference>